<evidence type="ECO:0000256" key="2">
    <source>
        <dbReference type="ARBA" id="ARBA00022737"/>
    </source>
</evidence>
<feature type="region of interest" description="Disordered" evidence="7">
    <location>
        <begin position="348"/>
        <end position="408"/>
    </location>
</feature>
<reference evidence="9 10" key="1">
    <citation type="journal article" date="2023" name="BMC Biol.">
        <title>The compact genome of the sponge Oopsacas minuta (Hexactinellida) is lacking key metazoan core genes.</title>
        <authorList>
            <person name="Santini S."/>
            <person name="Schenkelaars Q."/>
            <person name="Jourda C."/>
            <person name="Duchesne M."/>
            <person name="Belahbib H."/>
            <person name="Rocher C."/>
            <person name="Selva M."/>
            <person name="Riesgo A."/>
            <person name="Vervoort M."/>
            <person name="Leys S.P."/>
            <person name="Kodjabachian L."/>
            <person name="Le Bivic A."/>
            <person name="Borchiellini C."/>
            <person name="Claverie J.M."/>
            <person name="Renard E."/>
        </authorList>
    </citation>
    <scope>NUCLEOTIDE SEQUENCE [LARGE SCALE GENOMIC DNA]</scope>
    <source>
        <strain evidence="9">SPO-2</strain>
    </source>
</reference>
<dbReference type="EMBL" id="JAKMXF010000302">
    <property type="protein sequence ID" value="KAI6651767.1"/>
    <property type="molecule type" value="Genomic_DNA"/>
</dbReference>
<dbReference type="SUPFAM" id="SSF68906">
    <property type="entry name" value="SAP domain"/>
    <property type="match status" value="1"/>
</dbReference>
<sequence length="864" mass="97887">MNTQYVSSNSSMGDPMHMMAGGMPEPNYPVPLDPSYPREMYQTRDVEAVVPAEQSLRPAQLPFNFDYINEMNYQSRSSPACDTSLFELHDPPLHNGYLDPELCEGLTRGLNIHKSNFPPNNPNKISQSGALQKAQRDLAWKLKSRHTADELISKGILLGREQSPNIIQKRIRLERAKTEDLLKKNLLARPPKGKLIDGNILKEFSGSPRLHQCQMSIMRKQIMKKLNEKISERPRAQALIKRGILCPPAPLLNECLQSLQNAKKLSAMMSQDSLHQSSSNNEFYKSHNVRFSTPHSFDQTSPSTVSAYELSHDDREQLQHQSLVEESSPDCSIVEESITNQDNSVLDNFTVSSKFPPQDESETSSRHSSLSKRINIRNPPNESTLKKDLISSSSLKTRSSKRPRKGIKTYKYHEYIPCPHSGNGLTKSKILEKTRLTKTALTESKSKNKSNLDVEVQQEQLLLQLHLLRQQYPDLMPGIYNDLVTQLSQIEGKEQIAKRRYTLDELESMTVTSLKVLCKEHSLPSTGKKAELVMRLKNTNNVLIDKEDLTETMVKPESNKVELESRKSLDISTDKEGDELTQTKNLDCVSEQININSPLSEISQYSAASPDSYTDNCNAQRTDCEDIAKMTSLSDPDHSVNEFNSLHTMDAVKFLDDSYTHIPNGLFSQNTIQSGNQRSSVNDVITKKQLTKYPIDNRISSSSLPSISGYQPKLPAISSHNKHNFNNIAEDSEVSDLLEQLDSFEKYEMNLNRSLPTYQPRPNVNYPYEGQYYPEFNNGIQMKPMGYDPNPYIEVPYTDNITCPPPYTPDMSMEWNTPLATNDPFSLNELNYDVNHLEYGGLGRSSEFQDIYHNSVPNSIDCDI</sequence>
<dbReference type="InterPro" id="IPR004018">
    <property type="entry name" value="RPEL_repeat"/>
</dbReference>
<dbReference type="InterPro" id="IPR003034">
    <property type="entry name" value="SAP_dom"/>
</dbReference>
<dbReference type="Gene3D" id="6.10.140.2040">
    <property type="match status" value="1"/>
</dbReference>
<dbReference type="GO" id="GO:0045944">
    <property type="term" value="P:positive regulation of transcription by RNA polymerase II"/>
    <property type="evidence" value="ECO:0007669"/>
    <property type="project" value="TreeGrafter"/>
</dbReference>
<dbReference type="PROSITE" id="PS50800">
    <property type="entry name" value="SAP"/>
    <property type="match status" value="1"/>
</dbReference>
<keyword evidence="5" id="KW-0804">Transcription</keyword>
<dbReference type="PANTHER" id="PTHR22793:SF12">
    <property type="entry name" value="MYOCARDIN-RELATED TRANSCRIPTION FACTOR, ISOFORM H"/>
    <property type="match status" value="1"/>
</dbReference>
<dbReference type="SMART" id="SM00513">
    <property type="entry name" value="SAP"/>
    <property type="match status" value="1"/>
</dbReference>
<evidence type="ECO:0000259" key="8">
    <source>
        <dbReference type="PROSITE" id="PS50800"/>
    </source>
</evidence>
<dbReference type="AlphaFoldDB" id="A0AAV7JRZ6"/>
<dbReference type="Gene3D" id="6.10.150.10">
    <property type="match status" value="1"/>
</dbReference>
<dbReference type="SMART" id="SM00707">
    <property type="entry name" value="RPEL"/>
    <property type="match status" value="3"/>
</dbReference>
<evidence type="ECO:0000256" key="3">
    <source>
        <dbReference type="ARBA" id="ARBA00023015"/>
    </source>
</evidence>
<feature type="region of interest" description="Disordered" evidence="7">
    <location>
        <begin position="294"/>
        <end position="331"/>
    </location>
</feature>
<dbReference type="Gene3D" id="1.10.720.30">
    <property type="entry name" value="SAP domain"/>
    <property type="match status" value="1"/>
</dbReference>
<dbReference type="PANTHER" id="PTHR22793">
    <property type="entry name" value="MYOCARDIN-RELATED TRANSCRIPTION FACTOR-RELATED"/>
    <property type="match status" value="1"/>
</dbReference>
<comment type="caution">
    <text evidence="9">The sequence shown here is derived from an EMBL/GenBank/DDBJ whole genome shotgun (WGS) entry which is preliminary data.</text>
</comment>
<gene>
    <name evidence="9" type="ORF">LOD99_5014</name>
</gene>
<dbReference type="GO" id="GO:0005634">
    <property type="term" value="C:nucleus"/>
    <property type="evidence" value="ECO:0007669"/>
    <property type="project" value="UniProtKB-SubCell"/>
</dbReference>
<feature type="region of interest" description="Disordered" evidence="7">
    <location>
        <begin position="556"/>
        <end position="577"/>
    </location>
</feature>
<keyword evidence="4" id="KW-0175">Coiled coil</keyword>
<name>A0AAV7JRZ6_9METZ</name>
<evidence type="ECO:0000256" key="5">
    <source>
        <dbReference type="ARBA" id="ARBA00023163"/>
    </source>
</evidence>
<accession>A0AAV7JRZ6</accession>
<feature type="domain" description="SAP" evidence="8">
    <location>
        <begin position="506"/>
        <end position="540"/>
    </location>
</feature>
<comment type="subcellular location">
    <subcellularLocation>
        <location evidence="1">Nucleus</location>
    </subcellularLocation>
</comment>
<evidence type="ECO:0000256" key="6">
    <source>
        <dbReference type="ARBA" id="ARBA00023242"/>
    </source>
</evidence>
<evidence type="ECO:0000313" key="10">
    <source>
        <dbReference type="Proteomes" id="UP001165289"/>
    </source>
</evidence>
<proteinExistence type="predicted"/>
<evidence type="ECO:0000313" key="9">
    <source>
        <dbReference type="EMBL" id="KAI6651767.1"/>
    </source>
</evidence>
<evidence type="ECO:0000256" key="1">
    <source>
        <dbReference type="ARBA" id="ARBA00004123"/>
    </source>
</evidence>
<dbReference type="InterPro" id="IPR043451">
    <property type="entry name" value="Myocardin-like"/>
</dbReference>
<evidence type="ECO:0000256" key="4">
    <source>
        <dbReference type="ARBA" id="ARBA00023054"/>
    </source>
</evidence>
<feature type="compositionally biased region" description="Basic and acidic residues" evidence="7">
    <location>
        <begin position="557"/>
        <end position="575"/>
    </location>
</feature>
<dbReference type="Proteomes" id="UP001165289">
    <property type="component" value="Unassembled WGS sequence"/>
</dbReference>
<keyword evidence="3" id="KW-0805">Transcription regulation</keyword>
<keyword evidence="6" id="KW-0539">Nucleus</keyword>
<keyword evidence="2" id="KW-0677">Repeat</keyword>
<dbReference type="Pfam" id="PF02037">
    <property type="entry name" value="SAP"/>
    <property type="match status" value="1"/>
</dbReference>
<evidence type="ECO:0000256" key="7">
    <source>
        <dbReference type="SAM" id="MobiDB-lite"/>
    </source>
</evidence>
<feature type="compositionally biased region" description="Polar residues" evidence="7">
    <location>
        <begin position="294"/>
        <end position="306"/>
    </location>
</feature>
<dbReference type="InterPro" id="IPR036361">
    <property type="entry name" value="SAP_dom_sf"/>
</dbReference>
<dbReference type="GO" id="GO:0003713">
    <property type="term" value="F:transcription coactivator activity"/>
    <property type="evidence" value="ECO:0007669"/>
    <property type="project" value="TreeGrafter"/>
</dbReference>
<protein>
    <submittedName>
        <fullName evidence="9">MKL/myocardin-like protein 1 isoform X2</fullName>
    </submittedName>
</protein>
<organism evidence="9 10">
    <name type="scientific">Oopsacas minuta</name>
    <dbReference type="NCBI Taxonomy" id="111878"/>
    <lineage>
        <taxon>Eukaryota</taxon>
        <taxon>Metazoa</taxon>
        <taxon>Porifera</taxon>
        <taxon>Hexactinellida</taxon>
        <taxon>Hexasterophora</taxon>
        <taxon>Lyssacinosida</taxon>
        <taxon>Leucopsacidae</taxon>
        <taxon>Oopsacas</taxon>
    </lineage>
</organism>
<feature type="compositionally biased region" description="Basic residues" evidence="7">
    <location>
        <begin position="398"/>
        <end position="408"/>
    </location>
</feature>
<keyword evidence="10" id="KW-1185">Reference proteome</keyword>